<accession>A0A8H7YLK4</accession>
<name>A0A8H7YLK4_AJECA</name>
<dbReference type="Proteomes" id="UP000670092">
    <property type="component" value="Unassembled WGS sequence"/>
</dbReference>
<reference evidence="2 3" key="1">
    <citation type="submission" date="2021-01" db="EMBL/GenBank/DDBJ databases">
        <title>Chromosome-level genome assembly of a human fungal pathogen reveals clustering of transcriptionally co-regulated genes.</title>
        <authorList>
            <person name="Voorhies M."/>
            <person name="Cohen S."/>
            <person name="Shea T.P."/>
            <person name="Petrus S."/>
            <person name="Munoz J.F."/>
            <person name="Poplawski S."/>
            <person name="Goldman W.E."/>
            <person name="Michael T."/>
            <person name="Cuomo C.A."/>
            <person name="Sil A."/>
            <person name="Beyhan S."/>
        </authorList>
    </citation>
    <scope>NUCLEOTIDE SEQUENCE [LARGE SCALE GENOMIC DNA]</scope>
    <source>
        <strain evidence="2 3">G184AR</strain>
    </source>
</reference>
<comment type="caution">
    <text evidence="2">The sequence shown here is derived from an EMBL/GenBank/DDBJ whole genome shotgun (WGS) entry which is preliminary data.</text>
</comment>
<proteinExistence type="predicted"/>
<feature type="region of interest" description="Disordered" evidence="1">
    <location>
        <begin position="34"/>
        <end position="53"/>
    </location>
</feature>
<dbReference type="AlphaFoldDB" id="A0A8H7YLK4"/>
<evidence type="ECO:0000256" key="1">
    <source>
        <dbReference type="SAM" id="MobiDB-lite"/>
    </source>
</evidence>
<dbReference type="VEuPathDB" id="FungiDB:I7I52_04599"/>
<evidence type="ECO:0000313" key="2">
    <source>
        <dbReference type="EMBL" id="KAG5293321.1"/>
    </source>
</evidence>
<protein>
    <submittedName>
        <fullName evidence="2">Uncharacterized protein</fullName>
    </submittedName>
</protein>
<evidence type="ECO:0000313" key="3">
    <source>
        <dbReference type="Proteomes" id="UP000670092"/>
    </source>
</evidence>
<sequence>MADLGSILHHRILLSPGAIAAIVILERDNTVFTTTSPKGDKSQPLQYQAAKQS</sequence>
<gene>
    <name evidence="2" type="ORF">I7I52_04599</name>
</gene>
<dbReference type="EMBL" id="JAEVHI010000004">
    <property type="protein sequence ID" value="KAG5293321.1"/>
    <property type="molecule type" value="Genomic_DNA"/>
</dbReference>
<organism evidence="2 3">
    <name type="scientific">Ajellomyces capsulatus</name>
    <name type="common">Darling's disease fungus</name>
    <name type="synonym">Histoplasma capsulatum</name>
    <dbReference type="NCBI Taxonomy" id="5037"/>
    <lineage>
        <taxon>Eukaryota</taxon>
        <taxon>Fungi</taxon>
        <taxon>Dikarya</taxon>
        <taxon>Ascomycota</taxon>
        <taxon>Pezizomycotina</taxon>
        <taxon>Eurotiomycetes</taxon>
        <taxon>Eurotiomycetidae</taxon>
        <taxon>Onygenales</taxon>
        <taxon>Ajellomycetaceae</taxon>
        <taxon>Histoplasma</taxon>
    </lineage>
</organism>